<dbReference type="EMBL" id="AAUW01000021">
    <property type="protein sequence ID" value="EAV41341.1"/>
    <property type="molecule type" value="Genomic_DNA"/>
</dbReference>
<dbReference type="Proteomes" id="UP000004848">
    <property type="component" value="Unassembled WGS sequence"/>
</dbReference>
<proteinExistence type="predicted"/>
<comment type="caution">
    <text evidence="1">The sequence shown here is derived from an EMBL/GenBank/DDBJ whole genome shotgun (WGS) entry which is preliminary data.</text>
</comment>
<name>A0P0M7_ROSAI</name>
<organism evidence="1 2">
    <name type="scientific">Roseibium aggregatum (strain ATCC 25650 / DSM 13394 / JCM 20685 / NBRC 16684 / NCIMB 2208 / IAM 12614 / B1)</name>
    <name type="common">Stappia aggregata</name>
    <dbReference type="NCBI Taxonomy" id="384765"/>
    <lineage>
        <taxon>Bacteria</taxon>
        <taxon>Pseudomonadati</taxon>
        <taxon>Pseudomonadota</taxon>
        <taxon>Alphaproteobacteria</taxon>
        <taxon>Hyphomicrobiales</taxon>
        <taxon>Stappiaceae</taxon>
        <taxon>Roseibium</taxon>
    </lineage>
</organism>
<reference evidence="1 2" key="1">
    <citation type="submission" date="2006-05" db="EMBL/GenBank/DDBJ databases">
        <authorList>
            <person name="King G."/>
            <person name="Ferriera S."/>
            <person name="Johnson J."/>
            <person name="Kravitz S."/>
            <person name="Beeson K."/>
            <person name="Sutton G."/>
            <person name="Rogers Y.-H."/>
            <person name="Friedman R."/>
            <person name="Frazier M."/>
            <person name="Venter J.C."/>
        </authorList>
    </citation>
    <scope>NUCLEOTIDE SEQUENCE [LARGE SCALE GENOMIC DNA]</scope>
    <source>
        <strain evidence="2">ATCC 25650 / DSM 13394 / JCM 20685 / NBRC 16684 / NCIMB 2208 / IAM 12614 / B1</strain>
    </source>
</reference>
<evidence type="ECO:0000313" key="2">
    <source>
        <dbReference type="Proteomes" id="UP000004848"/>
    </source>
</evidence>
<sequence>MVLHESLEVATKQLAGDPGHAFSSRIMLTRDIFLQAETGMNCMVFHTHPTPEGDAQCNPKSLQTRPSADHFRQPDRIAPIARPTVPRLTRYASAAIGN</sequence>
<accession>A0P0M7</accession>
<protein>
    <submittedName>
        <fullName evidence="1">Uncharacterized protein</fullName>
    </submittedName>
</protein>
<gene>
    <name evidence="1" type="ORF">SIAM614_01084</name>
</gene>
<dbReference type="AlphaFoldDB" id="A0P0M7"/>
<evidence type="ECO:0000313" key="1">
    <source>
        <dbReference type="EMBL" id="EAV41341.1"/>
    </source>
</evidence>